<dbReference type="EC" id="2.7.1.172" evidence="1"/>
<reference evidence="4 5" key="1">
    <citation type="journal article" date="2011" name="PLoS Pathog.">
        <title>Endophytic Life Strategies Decoded by Genome and Transcriptome Analyses of the Mutualistic Root Symbiont Piriformospora indica.</title>
        <authorList>
            <person name="Zuccaro A."/>
            <person name="Lahrmann U."/>
            <person name="Guldener U."/>
            <person name="Langen G."/>
            <person name="Pfiffi S."/>
            <person name="Biedenkopf D."/>
            <person name="Wong P."/>
            <person name="Samans B."/>
            <person name="Grimm C."/>
            <person name="Basiewicz M."/>
            <person name="Murat C."/>
            <person name="Martin F."/>
            <person name="Kogel K.H."/>
        </authorList>
    </citation>
    <scope>NUCLEOTIDE SEQUENCE [LARGE SCALE GENOMIC DNA]</scope>
    <source>
        <strain evidence="4 5">DSM 11827</strain>
    </source>
</reference>
<dbReference type="eggNOG" id="KOG3021">
    <property type="taxonomic scope" value="Eukaryota"/>
</dbReference>
<dbReference type="OrthoDB" id="5772781at2759"/>
<keyword evidence="3 4" id="KW-0418">Kinase</keyword>
<evidence type="ECO:0000313" key="5">
    <source>
        <dbReference type="Proteomes" id="UP000007148"/>
    </source>
</evidence>
<organism evidence="4 5">
    <name type="scientific">Serendipita indica (strain DSM 11827)</name>
    <name type="common">Root endophyte fungus</name>
    <name type="synonym">Piriformospora indica</name>
    <dbReference type="NCBI Taxonomy" id="1109443"/>
    <lineage>
        <taxon>Eukaryota</taxon>
        <taxon>Fungi</taxon>
        <taxon>Dikarya</taxon>
        <taxon>Basidiomycota</taxon>
        <taxon>Agaricomycotina</taxon>
        <taxon>Agaricomycetes</taxon>
        <taxon>Sebacinales</taxon>
        <taxon>Serendipitaceae</taxon>
        <taxon>Serendipita</taxon>
    </lineage>
</organism>
<name>G4TDS0_SERID</name>
<keyword evidence="3" id="KW-0808">Transferase</keyword>
<dbReference type="InterPro" id="IPR011009">
    <property type="entry name" value="Kinase-like_dom_sf"/>
</dbReference>
<evidence type="ECO:0000313" key="4">
    <source>
        <dbReference type="EMBL" id="CCA69459.1"/>
    </source>
</evidence>
<keyword evidence="5" id="KW-1185">Reference proteome</keyword>
<dbReference type="PANTHER" id="PTHR12149">
    <property type="entry name" value="FRUCTOSAMINE 3 KINASE-RELATED PROTEIN"/>
    <property type="match status" value="1"/>
</dbReference>
<evidence type="ECO:0000256" key="3">
    <source>
        <dbReference type="PIRNR" id="PIRNR006221"/>
    </source>
</evidence>
<evidence type="ECO:0000256" key="2">
    <source>
        <dbReference type="ARBA" id="ARBA00048655"/>
    </source>
</evidence>
<dbReference type="AlphaFoldDB" id="G4TDS0"/>
<proteinExistence type="inferred from homology"/>
<dbReference type="PIRSF" id="PIRSF006221">
    <property type="entry name" value="Ketosamine-3-kinase"/>
    <property type="match status" value="1"/>
</dbReference>
<dbReference type="GO" id="GO:0102193">
    <property type="term" value="F:protein-ribulosamine 3-kinase activity"/>
    <property type="evidence" value="ECO:0007669"/>
    <property type="project" value="UniProtKB-EC"/>
</dbReference>
<dbReference type="STRING" id="1109443.G4TDS0"/>
<evidence type="ECO:0000256" key="1">
    <source>
        <dbReference type="ARBA" id="ARBA00011961"/>
    </source>
</evidence>
<dbReference type="EMBL" id="CAFZ01000055">
    <property type="protein sequence ID" value="CCA69459.1"/>
    <property type="molecule type" value="Genomic_DNA"/>
</dbReference>
<comment type="caution">
    <text evidence="4">The sequence shown here is derived from an EMBL/GenBank/DDBJ whole genome shotgun (WGS) entry which is preliminary data.</text>
</comment>
<protein>
    <recommendedName>
        <fullName evidence="1">protein-ribulosamine 3-kinase</fullName>
        <ecNumber evidence="1">2.7.1.172</ecNumber>
    </recommendedName>
</protein>
<dbReference type="InterPro" id="IPR016477">
    <property type="entry name" value="Fructo-/Ketosamine-3-kinase"/>
</dbReference>
<comment type="catalytic activity">
    <reaction evidence="2">
        <text>N(6)-D-ribulosyl-L-lysyl-[protein] + ATP = N(6)-(3-O-phospho-D-ribulosyl)-L-lysyl-[protein] + ADP + H(+)</text>
        <dbReference type="Rhea" id="RHEA:48432"/>
        <dbReference type="Rhea" id="RHEA-COMP:12103"/>
        <dbReference type="Rhea" id="RHEA-COMP:12104"/>
        <dbReference type="ChEBI" id="CHEBI:15378"/>
        <dbReference type="ChEBI" id="CHEBI:30616"/>
        <dbReference type="ChEBI" id="CHEBI:90418"/>
        <dbReference type="ChEBI" id="CHEBI:90420"/>
        <dbReference type="ChEBI" id="CHEBI:456216"/>
        <dbReference type="EC" id="2.7.1.172"/>
    </reaction>
    <physiologicalReaction direction="left-to-right" evidence="2">
        <dbReference type="Rhea" id="RHEA:48433"/>
    </physiologicalReaction>
</comment>
<gene>
    <name evidence="4" type="ORF">PIIN_03359</name>
</gene>
<sequence length="315" mass="35182">MSSLPNAVFAKLKEIEPDPSVTFTSTGFCVRSSAGPSYYVKVGSSVQESEQYRGEAKSLEMIERAAPGLAPRVLSIGQIDGNHDENDDDESDGSRPYMISEYKFLQPLQRTQALQLAARLAEMHSHTSDRGFGFECATYCGATRTQGRFFATWSECFADMIGSLLSNLRNQSSYAEVVKLGDEIVSKAIPFLLGPPLRIEPVLLHGDLWSGNVGVDSATGQPVIYDPASYFGHNEAELSIMRMFGGFSASFFEEYHKLKPKSHPVSEYDKRQLLYELFHYLNHTCLFHSGGYAEQAKIRCRELLTFVRNHHGPRL</sequence>
<dbReference type="HOGENOM" id="CLU_036517_0_3_1"/>
<accession>G4TDS0</accession>
<dbReference type="Pfam" id="PF03881">
    <property type="entry name" value="Fructosamin_kin"/>
    <property type="match status" value="1"/>
</dbReference>
<dbReference type="OMA" id="RECDIAM"/>
<dbReference type="Gene3D" id="3.90.1200.10">
    <property type="match status" value="1"/>
</dbReference>
<dbReference type="InParanoid" id="G4TDS0"/>
<dbReference type="GO" id="GO:0016301">
    <property type="term" value="F:kinase activity"/>
    <property type="evidence" value="ECO:0007669"/>
    <property type="project" value="UniProtKB-UniRule"/>
</dbReference>
<dbReference type="PANTHER" id="PTHR12149:SF8">
    <property type="entry name" value="PROTEIN-RIBULOSAMINE 3-KINASE"/>
    <property type="match status" value="1"/>
</dbReference>
<dbReference type="SUPFAM" id="SSF56112">
    <property type="entry name" value="Protein kinase-like (PK-like)"/>
    <property type="match status" value="1"/>
</dbReference>
<comment type="similarity">
    <text evidence="3">Belongs to the fructosamine kinase family.</text>
</comment>
<dbReference type="Proteomes" id="UP000007148">
    <property type="component" value="Unassembled WGS sequence"/>
</dbReference>